<dbReference type="STRING" id="1121290.CLAOCE_19200"/>
<evidence type="ECO:0000259" key="1">
    <source>
        <dbReference type="Pfam" id="PF14268"/>
    </source>
</evidence>
<organism evidence="2 3">
    <name type="scientific">Clostridium acetireducens DSM 10703</name>
    <dbReference type="NCBI Taxonomy" id="1121290"/>
    <lineage>
        <taxon>Bacteria</taxon>
        <taxon>Bacillati</taxon>
        <taxon>Bacillota</taxon>
        <taxon>Clostridia</taxon>
        <taxon>Eubacteriales</taxon>
        <taxon>Clostridiaceae</taxon>
        <taxon>Clostridium</taxon>
    </lineage>
</organism>
<dbReference type="AlphaFoldDB" id="A0A1E8EX04"/>
<dbReference type="PATRIC" id="fig|1121290.3.peg.1940"/>
<dbReference type="InterPro" id="IPR025685">
    <property type="entry name" value="YoaP-like_dom"/>
</dbReference>
<dbReference type="Proteomes" id="UP000175744">
    <property type="component" value="Unassembled WGS sequence"/>
</dbReference>
<accession>A0A1E8EX04</accession>
<feature type="domain" description="YoaP-like" evidence="1">
    <location>
        <begin position="5"/>
        <end position="47"/>
    </location>
</feature>
<comment type="caution">
    <text evidence="2">The sequence shown here is derived from an EMBL/GenBank/DDBJ whole genome shotgun (WGS) entry which is preliminary data.</text>
</comment>
<reference evidence="2 3" key="1">
    <citation type="submission" date="2016-06" db="EMBL/GenBank/DDBJ databases">
        <title>Genome sequence of Clostridium acetireducens DSM 10703.</title>
        <authorList>
            <person name="Poehlein A."/>
            <person name="Fluechter S."/>
            <person name="Duerre P."/>
            <person name="Daniel R."/>
        </authorList>
    </citation>
    <scope>NUCLEOTIDE SEQUENCE [LARGE SCALE GENOMIC DNA]</scope>
    <source>
        <strain evidence="2 3">DSM 10703</strain>
    </source>
</reference>
<sequence>MENSIEIIKIDSKDQVTNLPSVFSIYSVFYNGKFITHEILSESKFNKIIKAIKDGKY</sequence>
<protein>
    <recommendedName>
        <fullName evidence="1">YoaP-like domain-containing protein</fullName>
    </recommendedName>
</protein>
<dbReference type="OrthoDB" id="3172674at2"/>
<name>A0A1E8EX04_9CLOT</name>
<dbReference type="EMBL" id="LZFO01000034">
    <property type="protein sequence ID" value="OFI05046.1"/>
    <property type="molecule type" value="Genomic_DNA"/>
</dbReference>
<dbReference type="RefSeq" id="WP_084027613.1">
    <property type="nucleotide sequence ID" value="NZ_LZFO01000034.1"/>
</dbReference>
<proteinExistence type="predicted"/>
<keyword evidence="3" id="KW-1185">Reference proteome</keyword>
<evidence type="ECO:0000313" key="3">
    <source>
        <dbReference type="Proteomes" id="UP000175744"/>
    </source>
</evidence>
<gene>
    <name evidence="2" type="ORF">CLOACE_19200</name>
</gene>
<evidence type="ECO:0000313" key="2">
    <source>
        <dbReference type="EMBL" id="OFI05046.1"/>
    </source>
</evidence>
<dbReference type="Pfam" id="PF14268">
    <property type="entry name" value="YoaP"/>
    <property type="match status" value="1"/>
</dbReference>